<dbReference type="EMBL" id="GL376596">
    <property type="status" value="NOT_ANNOTATED_CDS"/>
    <property type="molecule type" value="Genomic_DNA"/>
</dbReference>
<evidence type="ECO:0000313" key="3">
    <source>
        <dbReference type="EnsemblProtists" id="PYU1_T010556"/>
    </source>
</evidence>
<feature type="compositionally biased region" description="Pro residues" evidence="2">
    <location>
        <begin position="282"/>
        <end position="294"/>
    </location>
</feature>
<feature type="compositionally biased region" description="Pro residues" evidence="2">
    <location>
        <begin position="144"/>
        <end position="155"/>
    </location>
</feature>
<feature type="region of interest" description="Disordered" evidence="2">
    <location>
        <begin position="411"/>
        <end position="478"/>
    </location>
</feature>
<feature type="compositionally biased region" description="Pro residues" evidence="2">
    <location>
        <begin position="332"/>
        <end position="352"/>
    </location>
</feature>
<dbReference type="GO" id="GO:0071203">
    <property type="term" value="C:WASH complex"/>
    <property type="evidence" value="ECO:0007669"/>
    <property type="project" value="InterPro"/>
</dbReference>
<dbReference type="STRING" id="431595.K3X007"/>
<dbReference type="GO" id="GO:0006887">
    <property type="term" value="P:exocytosis"/>
    <property type="evidence" value="ECO:0007669"/>
    <property type="project" value="TreeGrafter"/>
</dbReference>
<evidence type="ECO:0000256" key="2">
    <source>
        <dbReference type="SAM" id="MobiDB-lite"/>
    </source>
</evidence>
<dbReference type="eggNOG" id="KOG4496">
    <property type="taxonomic scope" value="Eukaryota"/>
</dbReference>
<organism evidence="3 4">
    <name type="scientific">Globisporangium ultimum (strain ATCC 200006 / CBS 805.95 / DAOM BR144)</name>
    <name type="common">Pythium ultimum</name>
    <dbReference type="NCBI Taxonomy" id="431595"/>
    <lineage>
        <taxon>Eukaryota</taxon>
        <taxon>Sar</taxon>
        <taxon>Stramenopiles</taxon>
        <taxon>Oomycota</taxon>
        <taxon>Peronosporomycetes</taxon>
        <taxon>Pythiales</taxon>
        <taxon>Pythiaceae</taxon>
        <taxon>Globisporangium</taxon>
    </lineage>
</organism>
<evidence type="ECO:0000313" key="4">
    <source>
        <dbReference type="Proteomes" id="UP000019132"/>
    </source>
</evidence>
<feature type="compositionally biased region" description="Acidic residues" evidence="2">
    <location>
        <begin position="353"/>
        <end position="366"/>
    </location>
</feature>
<reference evidence="4" key="2">
    <citation type="submission" date="2010-04" db="EMBL/GenBank/DDBJ databases">
        <authorList>
            <person name="Buell R."/>
            <person name="Hamilton J."/>
            <person name="Hostetler J."/>
        </authorList>
    </citation>
    <scope>NUCLEOTIDE SEQUENCE [LARGE SCALE GENOMIC DNA]</scope>
    <source>
        <strain evidence="4">DAOM:BR144</strain>
    </source>
</reference>
<dbReference type="EnsemblProtists" id="PYU1_T010556">
    <property type="protein sequence ID" value="PYU1_T010556"/>
    <property type="gene ID" value="PYU1_G010534"/>
</dbReference>
<dbReference type="InParanoid" id="K3X007"/>
<dbReference type="OMA" id="AKYFTMR"/>
<reference evidence="3" key="3">
    <citation type="submission" date="2015-02" db="UniProtKB">
        <authorList>
            <consortium name="EnsemblProtists"/>
        </authorList>
    </citation>
    <scope>IDENTIFICATION</scope>
    <source>
        <strain evidence="3">DAOM BR144</strain>
    </source>
</reference>
<keyword evidence="4" id="KW-1185">Reference proteome</keyword>
<name>K3X007_GLOUD</name>
<feature type="compositionally biased region" description="Polar residues" evidence="2">
    <location>
        <begin position="133"/>
        <end position="142"/>
    </location>
</feature>
<proteinExistence type="inferred from homology"/>
<dbReference type="PANTHER" id="PTHR13015">
    <property type="entry name" value="PROTEIN AD-016-RELATED"/>
    <property type="match status" value="1"/>
</dbReference>
<dbReference type="PANTHER" id="PTHR13015:SF0">
    <property type="entry name" value="WASH COMPLEX SUBUNIT 3"/>
    <property type="match status" value="1"/>
</dbReference>
<dbReference type="InterPro" id="IPR019309">
    <property type="entry name" value="WASHC3"/>
</dbReference>
<feature type="compositionally biased region" description="Pro residues" evidence="2">
    <location>
        <begin position="302"/>
        <end position="311"/>
    </location>
</feature>
<sequence length="478" mass="49626">MAPSSALVVASTDPLATAQQPQDEDEDDVELPVDLSQLPMIPMSKSLLLVNNFVANTTRFLNHFANECEERITRVSANLTRVEIMLAILEAKLNSIPDLTVTESEIQAAGQSISGTAPPTVSAELSIGIDSQDLPSTDTGFGTTPPPPQPPPPPEIDFEEETSMVVGLPPPPPPPPPGLPAFEEDGAMSNALVVAPSNELTAFDDDDEDGAQGGPPVLKLKDDPVYAKYFTMRRLGIPDPVIEQKLMLDGMDPSILSMDPEGPSPSVGGSSAAPSVSSPGDSLPPPPPPAPIRPPSGNIGLPFPPPPPPISPTSSVGSRDDGPESLFSASAPLPPPPPSLFPSSPPPLPPMPEQDDSSSDEEEFEADAPNPGFLKLKDDPAFAKYFTMRKLGMPDGVIQHKLMMDGVTLDILSMDPEGPSPNAGGGAPPAAAGGPPPPQGLPPPPPQGGLPPPPARPGLPPPPIAKYDGSDDDDFDSD</sequence>
<dbReference type="Proteomes" id="UP000019132">
    <property type="component" value="Unassembled WGS sequence"/>
</dbReference>
<feature type="region of interest" description="Disordered" evidence="2">
    <location>
        <begin position="130"/>
        <end position="158"/>
    </location>
</feature>
<feature type="region of interest" description="Disordered" evidence="2">
    <location>
        <begin position="199"/>
        <end position="220"/>
    </location>
</feature>
<dbReference type="GO" id="GO:0030041">
    <property type="term" value="P:actin filament polymerization"/>
    <property type="evidence" value="ECO:0007669"/>
    <property type="project" value="TreeGrafter"/>
</dbReference>
<accession>K3X007</accession>
<feature type="compositionally biased region" description="Low complexity" evidence="2">
    <location>
        <begin position="416"/>
        <end position="433"/>
    </location>
</feature>
<feature type="region of interest" description="Disordered" evidence="2">
    <location>
        <begin position="1"/>
        <end position="27"/>
    </location>
</feature>
<dbReference type="HOGENOM" id="CLU_042361_0_0_1"/>
<evidence type="ECO:0000256" key="1">
    <source>
        <dbReference type="ARBA" id="ARBA00006290"/>
    </source>
</evidence>
<reference evidence="4" key="1">
    <citation type="journal article" date="2010" name="Genome Biol.">
        <title>Genome sequence of the necrotrophic plant pathogen Pythium ultimum reveals original pathogenicity mechanisms and effector repertoire.</title>
        <authorList>
            <person name="Levesque C.A."/>
            <person name="Brouwer H."/>
            <person name="Cano L."/>
            <person name="Hamilton J.P."/>
            <person name="Holt C."/>
            <person name="Huitema E."/>
            <person name="Raffaele S."/>
            <person name="Robideau G.P."/>
            <person name="Thines M."/>
            <person name="Win J."/>
            <person name="Zerillo M.M."/>
            <person name="Beakes G.W."/>
            <person name="Boore J.L."/>
            <person name="Busam D."/>
            <person name="Dumas B."/>
            <person name="Ferriera S."/>
            <person name="Fuerstenberg S.I."/>
            <person name="Gachon C.M."/>
            <person name="Gaulin E."/>
            <person name="Govers F."/>
            <person name="Grenville-Briggs L."/>
            <person name="Horner N."/>
            <person name="Hostetler J."/>
            <person name="Jiang R.H."/>
            <person name="Johnson J."/>
            <person name="Krajaejun T."/>
            <person name="Lin H."/>
            <person name="Meijer H.J."/>
            <person name="Moore B."/>
            <person name="Morris P."/>
            <person name="Phuntmart V."/>
            <person name="Puiu D."/>
            <person name="Shetty J."/>
            <person name="Stajich J.E."/>
            <person name="Tripathy S."/>
            <person name="Wawra S."/>
            <person name="van West P."/>
            <person name="Whitty B.R."/>
            <person name="Coutinho P.M."/>
            <person name="Henrissat B."/>
            <person name="Martin F."/>
            <person name="Thomas P.D."/>
            <person name="Tyler B.M."/>
            <person name="De Vries R.P."/>
            <person name="Kamoun S."/>
            <person name="Yandell M."/>
            <person name="Tisserat N."/>
            <person name="Buell C.R."/>
        </authorList>
    </citation>
    <scope>NUCLEOTIDE SEQUENCE</scope>
    <source>
        <strain evidence="4">DAOM:BR144</strain>
    </source>
</reference>
<dbReference type="VEuPathDB" id="FungiDB:PYU1_G010534"/>
<feature type="compositionally biased region" description="Low complexity" evidence="2">
    <location>
        <begin position="264"/>
        <end position="281"/>
    </location>
</feature>
<dbReference type="AlphaFoldDB" id="K3X007"/>
<feature type="compositionally biased region" description="Pro residues" evidence="2">
    <location>
        <begin position="434"/>
        <end position="464"/>
    </location>
</feature>
<protein>
    <submittedName>
        <fullName evidence="3">Uncharacterized protein</fullName>
    </submittedName>
</protein>
<comment type="similarity">
    <text evidence="1">Belongs to the CCDC53 family.</text>
</comment>
<feature type="region of interest" description="Disordered" evidence="2">
    <location>
        <begin position="252"/>
        <end position="378"/>
    </location>
</feature>
<dbReference type="Pfam" id="PF10152">
    <property type="entry name" value="CCDC53"/>
    <property type="match status" value="2"/>
</dbReference>